<dbReference type="GO" id="GO:0015818">
    <property type="term" value="P:isoleucine transport"/>
    <property type="evidence" value="ECO:0007669"/>
    <property type="project" value="TreeGrafter"/>
</dbReference>
<proteinExistence type="inferred from homology"/>
<dbReference type="GO" id="GO:0015190">
    <property type="term" value="F:L-leucine transmembrane transporter activity"/>
    <property type="evidence" value="ECO:0007669"/>
    <property type="project" value="TreeGrafter"/>
</dbReference>
<dbReference type="Proteomes" id="UP000242754">
    <property type="component" value="Unassembled WGS sequence"/>
</dbReference>
<evidence type="ECO:0000256" key="3">
    <source>
        <dbReference type="ARBA" id="ARBA00022448"/>
    </source>
</evidence>
<feature type="transmembrane region" description="Helical" evidence="9">
    <location>
        <begin position="85"/>
        <end position="101"/>
    </location>
</feature>
<keyword evidence="4" id="KW-1003">Cell membrane</keyword>
<organism evidence="10 11">
    <name type="scientific">Trichococcus palustris</name>
    <dbReference type="NCBI Taxonomy" id="140314"/>
    <lineage>
        <taxon>Bacteria</taxon>
        <taxon>Bacillati</taxon>
        <taxon>Bacillota</taxon>
        <taxon>Bacilli</taxon>
        <taxon>Lactobacillales</taxon>
        <taxon>Carnobacteriaceae</taxon>
        <taxon>Trichococcus</taxon>
    </lineage>
</organism>
<protein>
    <recommendedName>
        <fullName evidence="9">Branched-chain amino acid transport system carrier protein</fullName>
    </recommendedName>
</protein>
<feature type="transmembrane region" description="Helical" evidence="9">
    <location>
        <begin position="279"/>
        <end position="304"/>
    </location>
</feature>
<gene>
    <name evidence="10" type="ORF">Tpal_789</name>
</gene>
<dbReference type="GO" id="GO:0005304">
    <property type="term" value="F:L-valine transmembrane transporter activity"/>
    <property type="evidence" value="ECO:0007669"/>
    <property type="project" value="TreeGrafter"/>
</dbReference>
<evidence type="ECO:0000313" key="10">
    <source>
        <dbReference type="EMBL" id="CZQ86583.1"/>
    </source>
</evidence>
<evidence type="ECO:0000313" key="11">
    <source>
        <dbReference type="Proteomes" id="UP000242754"/>
    </source>
</evidence>
<feature type="transmembrane region" description="Helical" evidence="9">
    <location>
        <begin position="351"/>
        <end position="371"/>
    </location>
</feature>
<dbReference type="PANTHER" id="PTHR30588:SF0">
    <property type="entry name" value="BRANCHED-CHAIN AMINO ACID PERMEASE BRNQ"/>
    <property type="match status" value="1"/>
</dbReference>
<dbReference type="EMBL" id="FJNE01000002">
    <property type="protein sequence ID" value="CZQ86583.1"/>
    <property type="molecule type" value="Genomic_DNA"/>
</dbReference>
<feature type="transmembrane region" description="Helical" evidence="9">
    <location>
        <begin position="324"/>
        <end position="344"/>
    </location>
</feature>
<dbReference type="GO" id="GO:0005886">
    <property type="term" value="C:plasma membrane"/>
    <property type="evidence" value="ECO:0007669"/>
    <property type="project" value="UniProtKB-SubCell"/>
</dbReference>
<feature type="transmembrane region" description="Helical" evidence="9">
    <location>
        <begin position="44"/>
        <end position="65"/>
    </location>
</feature>
<dbReference type="NCBIfam" id="TIGR00796">
    <property type="entry name" value="livcs"/>
    <property type="match status" value="1"/>
</dbReference>
<dbReference type="OrthoDB" id="9783920at2"/>
<evidence type="ECO:0000256" key="9">
    <source>
        <dbReference type="RuleBase" id="RU362122"/>
    </source>
</evidence>
<sequence>MDKKLTTKDYTYIASMLFGLFFGAGNLIFPVYMGQLAGANVWPAIIGFLITGVGLPLLGIVAMGISHSTGLFDMASRIHPVYSKLFTCLLYLTIGPFFAIPRTATVSFEVGLATNLSDGMASLYLAIYSFLFFAAVLYFSLRPSNILTWVGKILNPIFLLSLGILVVTALLNPMGAVSDIPVASSYGTTSFFQGFLEGYNTMDALASLAFGIVVIKVIRGLGVKNPNTVAADTVKSGFFSMTIMALIYIALAVIGAQSRGIIEIAANGGAALSLISKHYFGNIGGIILAITMIFACLKTAVGLITSCSETFAELFPRSLSYKTYTILFCAISFSIANIGLSNIISFSIPVLMFLYPLAITLILLSLFHRFFKGAPCIYQSVTVLTLFAAIFDFAKALPDGVKNALHLDAVLAFASHYLPFYDLGLGWIVPAVIGLIVGLIIQFYDTKIAGAASAHPEK</sequence>
<comment type="similarity">
    <text evidence="2 9">Belongs to the branched chain amino acid transporter family.</text>
</comment>
<dbReference type="PANTHER" id="PTHR30588">
    <property type="entry name" value="BRANCHED-CHAIN AMINO ACID TRANSPORT SYSTEM 2 CARRIER PROTEIN"/>
    <property type="match status" value="1"/>
</dbReference>
<evidence type="ECO:0000256" key="2">
    <source>
        <dbReference type="ARBA" id="ARBA00008540"/>
    </source>
</evidence>
<dbReference type="RefSeq" id="WP_087031695.1">
    <property type="nucleotide sequence ID" value="NZ_FJNE01000002.1"/>
</dbReference>
<feature type="transmembrane region" description="Helical" evidence="9">
    <location>
        <begin position="153"/>
        <end position="171"/>
    </location>
</feature>
<name>A0A143YBB1_9LACT</name>
<keyword evidence="5 9" id="KW-0812">Transmembrane</keyword>
<evidence type="ECO:0000256" key="4">
    <source>
        <dbReference type="ARBA" id="ARBA00022475"/>
    </source>
</evidence>
<reference evidence="10 11" key="1">
    <citation type="submission" date="2016-02" db="EMBL/GenBank/DDBJ databases">
        <authorList>
            <person name="Wen L."/>
            <person name="He K."/>
            <person name="Yang H."/>
        </authorList>
    </citation>
    <scope>NUCLEOTIDE SEQUENCE [LARGE SCALE GENOMIC DNA]</scope>
    <source>
        <strain evidence="10">Trichococcus palustris</strain>
    </source>
</reference>
<evidence type="ECO:0000256" key="8">
    <source>
        <dbReference type="ARBA" id="ARBA00023136"/>
    </source>
</evidence>
<keyword evidence="8 9" id="KW-0472">Membrane</keyword>
<dbReference type="InterPro" id="IPR004685">
    <property type="entry name" value="Brnchd-chn_aa_trnsp_Livcs"/>
</dbReference>
<keyword evidence="7 9" id="KW-1133">Transmembrane helix</keyword>
<keyword evidence="3 9" id="KW-0813">Transport</keyword>
<dbReference type="Pfam" id="PF05525">
    <property type="entry name" value="Branch_AA_trans"/>
    <property type="match status" value="1"/>
</dbReference>
<dbReference type="AlphaFoldDB" id="A0A143YBB1"/>
<feature type="transmembrane region" description="Helical" evidence="9">
    <location>
        <begin position="377"/>
        <end position="397"/>
    </location>
</feature>
<keyword evidence="6 9" id="KW-0029">Amino-acid transport</keyword>
<evidence type="ECO:0000256" key="6">
    <source>
        <dbReference type="ARBA" id="ARBA00022970"/>
    </source>
</evidence>
<evidence type="ECO:0000256" key="5">
    <source>
        <dbReference type="ARBA" id="ARBA00022692"/>
    </source>
</evidence>
<feature type="transmembrane region" description="Helical" evidence="9">
    <location>
        <begin position="12"/>
        <end position="32"/>
    </location>
</feature>
<accession>A0A143YBB1</accession>
<dbReference type="GO" id="GO:0015820">
    <property type="term" value="P:L-leucine transport"/>
    <property type="evidence" value="ECO:0007669"/>
    <property type="project" value="TreeGrafter"/>
</dbReference>
<keyword evidence="11" id="KW-1185">Reference proteome</keyword>
<evidence type="ECO:0000256" key="7">
    <source>
        <dbReference type="ARBA" id="ARBA00022989"/>
    </source>
</evidence>
<dbReference type="GO" id="GO:0015188">
    <property type="term" value="F:L-isoleucine transmembrane transporter activity"/>
    <property type="evidence" value="ECO:0007669"/>
    <property type="project" value="TreeGrafter"/>
</dbReference>
<feature type="transmembrane region" description="Helical" evidence="9">
    <location>
        <begin position="427"/>
        <end position="444"/>
    </location>
</feature>
<dbReference type="STRING" id="140314.SAMN04488076_105172"/>
<comment type="function">
    <text evidence="9">Component of the transport system for branched-chain amino acids.</text>
</comment>
<evidence type="ECO:0000256" key="1">
    <source>
        <dbReference type="ARBA" id="ARBA00004651"/>
    </source>
</evidence>
<comment type="subcellular location">
    <subcellularLocation>
        <location evidence="1 9">Cell membrane</location>
        <topology evidence="1 9">Multi-pass membrane protein</topology>
    </subcellularLocation>
</comment>
<feature type="transmembrane region" description="Helical" evidence="9">
    <location>
        <begin position="238"/>
        <end position="258"/>
    </location>
</feature>
<comment type="caution">
    <text evidence="9">Lacks conserved residue(s) required for the propagation of feature annotation.</text>
</comment>
<feature type="transmembrane region" description="Helical" evidence="9">
    <location>
        <begin position="121"/>
        <end position="141"/>
    </location>
</feature>